<name>A0A7S1R2L6_NEODS</name>
<protein>
    <submittedName>
        <fullName evidence="2">Uncharacterized protein</fullName>
    </submittedName>
</protein>
<sequence length="402" mass="43856">MNEPTADGSPTDCAEDNRASASAESEFESASKRHRAQDGISSNGAESATSATTSGNLPVVGHASVAGADGAAAQATAARSDRWRVDKAAVQAAVEAAISEFHTEDEGIVFLLAKGVMKSVPALRAVQFTDLLNSSGEEWEARRARLKRLVDLTGDTTHPGNPGWQSFNDFLKVAPGWEHKDAYMFHVARNVPLAHRVQHSGLCYIHAPAVVQRYLVSLHQKDVGMIDMTKLLRETFTAKELEKHIFEDEGGSSFQMLKRILQPGSKFVTDGTHEDNLKTYGPGLVSGFAVDPDFHAGHASYDGELKGKVVGHHAMALIGVRRDPSSGQLWYLLQNWWPQAQFVEVSREYLISSEAKVSFVITPQLKIPDDFSTQSQLFAENENVDKPEQMMSEDPACPVPGD</sequence>
<dbReference type="AlphaFoldDB" id="A0A7S1R2L6"/>
<reference evidence="2" key="1">
    <citation type="submission" date="2021-01" db="EMBL/GenBank/DDBJ databases">
        <authorList>
            <person name="Corre E."/>
            <person name="Pelletier E."/>
            <person name="Niang G."/>
            <person name="Scheremetjew M."/>
            <person name="Finn R."/>
            <person name="Kale V."/>
            <person name="Holt S."/>
            <person name="Cochrane G."/>
            <person name="Meng A."/>
            <person name="Brown T."/>
            <person name="Cohen L."/>
        </authorList>
    </citation>
    <scope>NUCLEOTIDE SEQUENCE</scope>
    <source>
        <strain evidence="2">CCAP 1951/1</strain>
    </source>
</reference>
<feature type="compositionally biased region" description="Polar residues" evidence="1">
    <location>
        <begin position="39"/>
        <end position="55"/>
    </location>
</feature>
<accession>A0A7S1R2L6</accession>
<gene>
    <name evidence="2" type="ORF">NDES1114_LOCUS34586</name>
</gene>
<evidence type="ECO:0000256" key="1">
    <source>
        <dbReference type="SAM" id="MobiDB-lite"/>
    </source>
</evidence>
<evidence type="ECO:0000313" key="2">
    <source>
        <dbReference type="EMBL" id="CAD9154368.1"/>
    </source>
</evidence>
<dbReference type="EMBL" id="HBGF01051674">
    <property type="protein sequence ID" value="CAD9154368.1"/>
    <property type="molecule type" value="Transcribed_RNA"/>
</dbReference>
<proteinExistence type="predicted"/>
<feature type="region of interest" description="Disordered" evidence="1">
    <location>
        <begin position="1"/>
        <end position="55"/>
    </location>
</feature>
<organism evidence="2">
    <name type="scientific">Neobodo designis</name>
    <name type="common">Flagellated protozoan</name>
    <name type="synonym">Bodo designis</name>
    <dbReference type="NCBI Taxonomy" id="312471"/>
    <lineage>
        <taxon>Eukaryota</taxon>
        <taxon>Discoba</taxon>
        <taxon>Euglenozoa</taxon>
        <taxon>Kinetoplastea</taxon>
        <taxon>Metakinetoplastina</taxon>
        <taxon>Neobodonida</taxon>
        <taxon>Neobodo</taxon>
    </lineage>
</organism>
<feature type="region of interest" description="Disordered" evidence="1">
    <location>
        <begin position="381"/>
        <end position="402"/>
    </location>
</feature>